<sequence length="575" mass="61827">MMADRTRHRRVARQLSAVRAFAWMMWVACLSGCASTGGEGASHLSAEALLEKAQAWQTVAIRGQSAGIRADAWLHCATLAHDAMAGEAEATRTAASWLATQCSRSFFDLAAQGGPIGVAMGQSFLAGVAVRVEFRDVPDSLGSSFYLELADQVPVDALDGARYRHSGFGVPLVAFALPCSDRAICRHYPPEGVFRPATMWLEAPTGSGAHDNTPVLVVQNAELKPEHRVGNHPYALAEDVSAPIAQLLERTSLKRLAWWGMIGGAEVGKRSGLFLLDDYDPNKTPIIMIHGVAGSPLIWARLSNAIMGDAQLHRRYQIWHIVYQSNAPLLVERYRVQRYIDEAWRVLDPDGHAPARQGVVLVGHSMGGVIARLLCAQSTPAVWDAAFSAPIDSLHAGADDLATLKHVFQFQPYPGVDEIIFMAAPQRGSPAADGLLGRLVSLLGWRHIEEMAGLMRIVADNPKSIQPAIRAMLQTGHITSITSLQPDEPVTLADEKLMPAAGVRYDTIAGVLPGVTPPGDGYVPLSSALLPGSTTTLIVPSDHKVPNRPEAIAAVLKILREHGISHDVVTEASGH</sequence>
<evidence type="ECO:0000313" key="2">
    <source>
        <dbReference type="Proteomes" id="UP000274358"/>
    </source>
</evidence>
<evidence type="ECO:0000313" key="1">
    <source>
        <dbReference type="EMBL" id="RUL78963.1"/>
    </source>
</evidence>
<dbReference type="Proteomes" id="UP000274358">
    <property type="component" value="Unassembled WGS sequence"/>
</dbReference>
<proteinExistence type="predicted"/>
<dbReference type="AlphaFoldDB" id="A0A432M9T5"/>
<keyword evidence="2" id="KW-1185">Reference proteome</keyword>
<dbReference type="Gene3D" id="3.40.50.1820">
    <property type="entry name" value="alpha/beta hydrolase"/>
    <property type="match status" value="1"/>
</dbReference>
<reference evidence="1 2" key="1">
    <citation type="submission" date="2018-12" db="EMBL/GenBank/DDBJ databases">
        <title>Dyella dinghuensis sp. nov. DHOA06 and Dyella choica sp. nov. 4M-K27, isolated from forest soil.</title>
        <authorList>
            <person name="Qiu L.-H."/>
            <person name="Gao Z.-H."/>
        </authorList>
    </citation>
    <scope>NUCLEOTIDE SEQUENCE [LARGE SCALE GENOMIC DNA]</scope>
    <source>
        <strain evidence="1 2">4M-K27</strain>
    </source>
</reference>
<organism evidence="1 2">
    <name type="scientific">Dyella choica</name>
    <dbReference type="NCBI Taxonomy" id="1927959"/>
    <lineage>
        <taxon>Bacteria</taxon>
        <taxon>Pseudomonadati</taxon>
        <taxon>Pseudomonadota</taxon>
        <taxon>Gammaproteobacteria</taxon>
        <taxon>Lysobacterales</taxon>
        <taxon>Rhodanobacteraceae</taxon>
        <taxon>Dyella</taxon>
    </lineage>
</organism>
<dbReference type="SUPFAM" id="SSF53474">
    <property type="entry name" value="alpha/beta-Hydrolases"/>
    <property type="match status" value="1"/>
</dbReference>
<evidence type="ECO:0008006" key="3">
    <source>
        <dbReference type="Google" id="ProtNLM"/>
    </source>
</evidence>
<gene>
    <name evidence="1" type="ORF">EKH80_03960</name>
</gene>
<protein>
    <recommendedName>
        <fullName evidence="3">Alpha/beta hydrolase</fullName>
    </recommendedName>
</protein>
<accession>A0A432M9T5</accession>
<comment type="caution">
    <text evidence="1">The sequence shown here is derived from an EMBL/GenBank/DDBJ whole genome shotgun (WGS) entry which is preliminary data.</text>
</comment>
<dbReference type="EMBL" id="RYYV01000002">
    <property type="protein sequence ID" value="RUL78963.1"/>
    <property type="molecule type" value="Genomic_DNA"/>
</dbReference>
<dbReference type="InterPro" id="IPR029058">
    <property type="entry name" value="AB_hydrolase_fold"/>
</dbReference>
<dbReference type="OrthoDB" id="869379at2"/>
<name>A0A432M9T5_9GAMM</name>
<dbReference type="RefSeq" id="WP_126683420.1">
    <property type="nucleotide sequence ID" value="NZ_RYYV01000002.1"/>
</dbReference>